<name>A0A164RPF9_9CRUS</name>
<accession>A0A164RPF9</accession>
<proteinExistence type="predicted"/>
<organism evidence="5 6">
    <name type="scientific">Daphnia magna</name>
    <dbReference type="NCBI Taxonomy" id="35525"/>
    <lineage>
        <taxon>Eukaryota</taxon>
        <taxon>Metazoa</taxon>
        <taxon>Ecdysozoa</taxon>
        <taxon>Arthropoda</taxon>
        <taxon>Crustacea</taxon>
        <taxon>Branchiopoda</taxon>
        <taxon>Diplostraca</taxon>
        <taxon>Cladocera</taxon>
        <taxon>Anomopoda</taxon>
        <taxon>Daphniidae</taxon>
        <taxon>Daphnia</taxon>
    </lineage>
</organism>
<evidence type="ECO:0000256" key="3">
    <source>
        <dbReference type="SAM" id="MobiDB-lite"/>
    </source>
</evidence>
<dbReference type="FunFam" id="3.30.70.330:FF:000032">
    <property type="entry name" value="Polypyrimidine tract-binding protein 2 isoform 1"/>
    <property type="match status" value="1"/>
</dbReference>
<keyword evidence="6" id="KW-1185">Reference proteome</keyword>
<reference evidence="5 6" key="1">
    <citation type="submission" date="2016-03" db="EMBL/GenBank/DDBJ databases">
        <title>EvidentialGene: Evidence-directed Construction of Genes on Genomes.</title>
        <authorList>
            <person name="Gilbert D.G."/>
            <person name="Choi J.-H."/>
            <person name="Mockaitis K."/>
            <person name="Colbourne J."/>
            <person name="Pfrender M."/>
        </authorList>
    </citation>
    <scope>NUCLEOTIDE SEQUENCE [LARGE SCALE GENOMIC DNA]</scope>
    <source>
        <strain evidence="5 6">Xinb3</strain>
        <tissue evidence="5">Complete organism</tissue>
    </source>
</reference>
<evidence type="ECO:0000256" key="2">
    <source>
        <dbReference type="PROSITE-ProRule" id="PRU00176"/>
    </source>
</evidence>
<evidence type="ECO:0000313" key="5">
    <source>
        <dbReference type="EMBL" id="KZS08832.1"/>
    </source>
</evidence>
<feature type="region of interest" description="Disordered" evidence="3">
    <location>
        <begin position="23"/>
        <end position="48"/>
    </location>
</feature>
<dbReference type="InterPro" id="IPR000504">
    <property type="entry name" value="RRM_dom"/>
</dbReference>
<feature type="compositionally biased region" description="Basic and acidic residues" evidence="3">
    <location>
        <begin position="32"/>
        <end position="45"/>
    </location>
</feature>
<dbReference type="AlphaFoldDB" id="A0A164RPF9"/>
<dbReference type="EMBL" id="LRGB01002170">
    <property type="protein sequence ID" value="KZS08832.1"/>
    <property type="molecule type" value="Genomic_DNA"/>
</dbReference>
<dbReference type="InterPro" id="IPR035979">
    <property type="entry name" value="RBD_domain_sf"/>
</dbReference>
<dbReference type="OrthoDB" id="296632at2759"/>
<dbReference type="PROSITE" id="PS50102">
    <property type="entry name" value="RRM"/>
    <property type="match status" value="1"/>
</dbReference>
<dbReference type="SMART" id="SM00360">
    <property type="entry name" value="RRM"/>
    <property type="match status" value="1"/>
</dbReference>
<dbReference type="InterPro" id="IPR012677">
    <property type="entry name" value="Nucleotide-bd_a/b_plait_sf"/>
</dbReference>
<comment type="caution">
    <text evidence="5">The sequence shown here is derived from an EMBL/GenBank/DDBJ whole genome shotgun (WGS) entry which is preliminary data.</text>
</comment>
<dbReference type="Gene3D" id="3.30.70.330">
    <property type="match status" value="2"/>
</dbReference>
<dbReference type="SUPFAM" id="SSF54928">
    <property type="entry name" value="RNA-binding domain, RBD"/>
    <property type="match status" value="2"/>
</dbReference>
<evidence type="ECO:0000259" key="4">
    <source>
        <dbReference type="PROSITE" id="PS50102"/>
    </source>
</evidence>
<keyword evidence="1 2" id="KW-0694">RNA-binding</keyword>
<sequence length="214" mass="23359">MMCSCYIYGRGSEELAMSNGAVLSPQSNHADNNNDAKKVKLEPRSPAKPSRVVHIRNIPNDVTEAEIVHLGIPFGRVTNVLVLKGKNQAFLEMADEGAAISMVNYFSSGTSAQLRGRNVFVQYSNHVALKTDQSHSNASAAAQAALQAAQALAGQTETQGGPNTVLRVIVEHMVYPVTLDVLFQIFSKVGRVLKIVTFTKNSKSFLFFILNIWH</sequence>
<dbReference type="Pfam" id="PF00076">
    <property type="entry name" value="RRM_1"/>
    <property type="match status" value="1"/>
</dbReference>
<dbReference type="PANTHER" id="PTHR15592">
    <property type="entry name" value="MATRIN 3/NUCLEAR PROTEIN 220-RELATED"/>
    <property type="match status" value="1"/>
</dbReference>
<dbReference type="STRING" id="35525.A0A164RPF9"/>
<dbReference type="Proteomes" id="UP000076858">
    <property type="component" value="Unassembled WGS sequence"/>
</dbReference>
<protein>
    <submittedName>
        <fullName evidence="5">Polypyrimidine tract-binding protein 2</fullName>
    </submittedName>
</protein>
<feature type="domain" description="RRM" evidence="4">
    <location>
        <begin position="51"/>
        <end position="126"/>
    </location>
</feature>
<evidence type="ECO:0000313" key="6">
    <source>
        <dbReference type="Proteomes" id="UP000076858"/>
    </source>
</evidence>
<gene>
    <name evidence="5" type="ORF">APZ42_027091</name>
</gene>
<dbReference type="GO" id="GO:0003723">
    <property type="term" value="F:RNA binding"/>
    <property type="evidence" value="ECO:0007669"/>
    <property type="project" value="UniProtKB-UniRule"/>
</dbReference>
<evidence type="ECO:0000256" key="1">
    <source>
        <dbReference type="ARBA" id="ARBA00022884"/>
    </source>
</evidence>